<comment type="caution">
    <text evidence="1">The sequence shown here is derived from an EMBL/GenBank/DDBJ whole genome shotgun (WGS) entry which is preliminary data.</text>
</comment>
<name>A0ABR3GBG6_9PEZI</name>
<keyword evidence="2" id="KW-1185">Reference proteome</keyword>
<reference evidence="1 2" key="1">
    <citation type="submission" date="2024-02" db="EMBL/GenBank/DDBJ databases">
        <title>Discinaceae phylogenomics.</title>
        <authorList>
            <person name="Dirks A.C."/>
            <person name="James T.Y."/>
        </authorList>
    </citation>
    <scope>NUCLEOTIDE SEQUENCE [LARGE SCALE GENOMIC DNA]</scope>
    <source>
        <strain evidence="1 2">ACD0624</strain>
    </source>
</reference>
<gene>
    <name evidence="1" type="ORF">Q9L58_007837</name>
</gene>
<protein>
    <submittedName>
        <fullName evidence="1">Uncharacterized protein</fullName>
    </submittedName>
</protein>
<sequence>MSATNFTQELWGEIQRWVNLPMPTDLVQLRTHVDTAVISHYASVASPHHEAIAQAQDALTSLEGDYDAADELLVKNRATIKALSAQPPGGRGGSPVAICDPAVYNGSKEDLYIFLDRLAKKLGGDSGPFT</sequence>
<proteinExistence type="predicted"/>
<accession>A0ABR3GBG6</accession>
<dbReference type="Proteomes" id="UP001447188">
    <property type="component" value="Unassembled WGS sequence"/>
</dbReference>
<dbReference type="EMBL" id="JBBBZM010000131">
    <property type="protein sequence ID" value="KAL0633284.1"/>
    <property type="molecule type" value="Genomic_DNA"/>
</dbReference>
<evidence type="ECO:0000313" key="2">
    <source>
        <dbReference type="Proteomes" id="UP001447188"/>
    </source>
</evidence>
<organism evidence="1 2">
    <name type="scientific">Discina gigas</name>
    <dbReference type="NCBI Taxonomy" id="1032678"/>
    <lineage>
        <taxon>Eukaryota</taxon>
        <taxon>Fungi</taxon>
        <taxon>Dikarya</taxon>
        <taxon>Ascomycota</taxon>
        <taxon>Pezizomycotina</taxon>
        <taxon>Pezizomycetes</taxon>
        <taxon>Pezizales</taxon>
        <taxon>Discinaceae</taxon>
        <taxon>Discina</taxon>
    </lineage>
</organism>
<evidence type="ECO:0000313" key="1">
    <source>
        <dbReference type="EMBL" id="KAL0633284.1"/>
    </source>
</evidence>